<dbReference type="AlphaFoldDB" id="A0A1R1XJC4"/>
<feature type="compositionally biased region" description="Polar residues" evidence="1">
    <location>
        <begin position="42"/>
        <end position="68"/>
    </location>
</feature>
<accession>A0A1R1XJC4</accession>
<evidence type="ECO:0000256" key="1">
    <source>
        <dbReference type="SAM" id="MobiDB-lite"/>
    </source>
</evidence>
<feature type="region of interest" description="Disordered" evidence="1">
    <location>
        <begin position="36"/>
        <end position="95"/>
    </location>
</feature>
<name>A0A1R1XJC4_9FUNG</name>
<reference evidence="3" key="1">
    <citation type="submission" date="2017-01" db="EMBL/GenBank/DDBJ databases">
        <authorList>
            <person name="Wang Y."/>
            <person name="White M."/>
            <person name="Kvist S."/>
            <person name="Moncalvo J.-M."/>
        </authorList>
    </citation>
    <scope>NUCLEOTIDE SEQUENCE [LARGE SCALE GENOMIC DNA]</scope>
    <source>
        <strain evidence="3">ID-206-W2</strain>
    </source>
</reference>
<keyword evidence="3" id="KW-1185">Reference proteome</keyword>
<dbReference type="EMBL" id="LSSM01004510">
    <property type="protein sequence ID" value="OMJ14741.1"/>
    <property type="molecule type" value="Genomic_DNA"/>
</dbReference>
<dbReference type="Proteomes" id="UP000187429">
    <property type="component" value="Unassembled WGS sequence"/>
</dbReference>
<sequence>MKVPTLITANEYQYQARNWSEIQGLISPFGNTHRSVEPASEGYTSAAQNTSATKPTINTPPKNETSEIGSRVREHERRLGAQNTNITPTPPEVEDRLSTFRNPRKDSQQFLGIIISEKEFKIPLKDPSHITTTRL</sequence>
<organism evidence="2 3">
    <name type="scientific">Smittium culicis</name>
    <dbReference type="NCBI Taxonomy" id="133412"/>
    <lineage>
        <taxon>Eukaryota</taxon>
        <taxon>Fungi</taxon>
        <taxon>Fungi incertae sedis</taxon>
        <taxon>Zoopagomycota</taxon>
        <taxon>Kickxellomycotina</taxon>
        <taxon>Harpellomycetes</taxon>
        <taxon>Harpellales</taxon>
        <taxon>Legeriomycetaceae</taxon>
        <taxon>Smittium</taxon>
    </lineage>
</organism>
<gene>
    <name evidence="2" type="ORF">AYI69_g8465</name>
</gene>
<feature type="compositionally biased region" description="Basic and acidic residues" evidence="1">
    <location>
        <begin position="70"/>
        <end position="79"/>
    </location>
</feature>
<protein>
    <submittedName>
        <fullName evidence="2">Uncharacterized protein</fullName>
    </submittedName>
</protein>
<evidence type="ECO:0000313" key="2">
    <source>
        <dbReference type="EMBL" id="OMJ14741.1"/>
    </source>
</evidence>
<comment type="caution">
    <text evidence="2">The sequence shown here is derived from an EMBL/GenBank/DDBJ whole genome shotgun (WGS) entry which is preliminary data.</text>
</comment>
<evidence type="ECO:0000313" key="3">
    <source>
        <dbReference type="Proteomes" id="UP000187429"/>
    </source>
</evidence>
<proteinExistence type="predicted"/>